<dbReference type="GO" id="GO:0010436">
    <property type="term" value="F:carotenoid dioxygenase activity"/>
    <property type="evidence" value="ECO:0007669"/>
    <property type="project" value="TreeGrafter"/>
</dbReference>
<sequence>MVHKFDGPAATGFFTPQRFDAEVLDCEVDGVIPADIDGTFFRVGGEWFYPPKFADDAFLHTDGYVSSFRIRNGRVSYKGRFVRTPRFKSNLEAGRQQFGYYRNRFTDDPAVAGLDATVSNTAPLVHAGKLFTLKEDALPYQIDPVTLETIGPWNFGGAYKSQTFTAHPKIDPLTGEMITFGYEATGPASDDLFLYYVDKAGKVGREVRLKVPYVSIIHDFAVTQKHVIFPFACYTTSLERLKAGKIHWGWDKQLPSMIGILRRDGDGSDIRWFKGPERCMMHVFNAHSLGDKVILYAPFYESNFFPFFPNVDGSPWDPSKAVSHVRKLTFDLSKPGDGWEEEILFHTPISDLGKVDQRFTTLPQRYAFTNFSDPTRPFDEARAGNMRGRVSNSYGRFDLHTGALDRYFVGETHTLQECSFVPRRGSTAEGDGYLIGTASNLAEMRTELIIADAQRLSEGDIARVYLPFRAGTQVHGYWWDAEEIGTPTSQGGHSS</sequence>
<keyword evidence="3 6" id="KW-0560">Oxidoreductase</keyword>
<reference evidence="7" key="1">
    <citation type="submission" date="2021-05" db="EMBL/GenBank/DDBJ databases">
        <title>Genome of Sphingobium sp. strain.</title>
        <authorList>
            <person name="Fan R."/>
        </authorList>
    </citation>
    <scope>NUCLEOTIDE SEQUENCE</scope>
    <source>
        <strain evidence="7">H33</strain>
    </source>
</reference>
<evidence type="ECO:0000256" key="6">
    <source>
        <dbReference type="RuleBase" id="RU364048"/>
    </source>
</evidence>
<feature type="binding site" evidence="5">
    <location>
        <position position="218"/>
    </location>
    <ligand>
        <name>Fe cation</name>
        <dbReference type="ChEBI" id="CHEBI:24875"/>
        <note>catalytic</note>
    </ligand>
</feature>
<feature type="binding site" evidence="5">
    <location>
        <position position="282"/>
    </location>
    <ligand>
        <name>Fe cation</name>
        <dbReference type="ChEBI" id="CHEBI:24875"/>
        <note>catalytic</note>
    </ligand>
</feature>
<evidence type="ECO:0000256" key="4">
    <source>
        <dbReference type="ARBA" id="ARBA00023004"/>
    </source>
</evidence>
<proteinExistence type="inferred from homology"/>
<dbReference type="Pfam" id="PF03055">
    <property type="entry name" value="RPE65"/>
    <property type="match status" value="1"/>
</dbReference>
<organism evidence="7 8">
    <name type="scientific">Sphingobium nicotianae</name>
    <dbReference type="NCBI Taxonomy" id="2782607"/>
    <lineage>
        <taxon>Bacteria</taxon>
        <taxon>Pseudomonadati</taxon>
        <taxon>Pseudomonadota</taxon>
        <taxon>Alphaproteobacteria</taxon>
        <taxon>Sphingomonadales</taxon>
        <taxon>Sphingomonadaceae</taxon>
        <taxon>Sphingobium</taxon>
    </lineage>
</organism>
<dbReference type="EC" id="1.13.11.-" evidence="6"/>
<evidence type="ECO:0000313" key="8">
    <source>
        <dbReference type="Proteomes" id="UP001138757"/>
    </source>
</evidence>
<dbReference type="Proteomes" id="UP001138757">
    <property type="component" value="Unassembled WGS sequence"/>
</dbReference>
<dbReference type="PANTHER" id="PTHR10543">
    <property type="entry name" value="BETA-CAROTENE DIOXYGENASE"/>
    <property type="match status" value="1"/>
</dbReference>
<dbReference type="InterPro" id="IPR004294">
    <property type="entry name" value="Carotenoid_Oase"/>
</dbReference>
<dbReference type="GO" id="GO:0046872">
    <property type="term" value="F:metal ion binding"/>
    <property type="evidence" value="ECO:0007669"/>
    <property type="project" value="UniProtKB-KW"/>
</dbReference>
<dbReference type="AlphaFoldDB" id="A0A9X1D9Y8"/>
<evidence type="ECO:0000256" key="5">
    <source>
        <dbReference type="PIRSR" id="PIRSR604294-1"/>
    </source>
</evidence>
<keyword evidence="2 5" id="KW-0479">Metal-binding</keyword>
<dbReference type="PANTHER" id="PTHR10543:SF89">
    <property type="entry name" value="CAROTENOID 9,10(9',10')-CLEAVAGE DIOXYGENASE 1"/>
    <property type="match status" value="1"/>
</dbReference>
<dbReference type="RefSeq" id="WP_214621851.1">
    <property type="nucleotide sequence ID" value="NZ_JAHGAW010000002.1"/>
</dbReference>
<comment type="caution">
    <text evidence="7">The sequence shown here is derived from an EMBL/GenBank/DDBJ whole genome shotgun (WGS) entry which is preliminary data.</text>
</comment>
<gene>
    <name evidence="7" type="ORF">KK488_04065</name>
</gene>
<accession>A0A9X1D9Y8</accession>
<comment type="similarity">
    <text evidence="1 6">Belongs to the carotenoid oxygenase family.</text>
</comment>
<keyword evidence="4 5" id="KW-0408">Iron</keyword>
<feature type="binding site" evidence="5">
    <location>
        <position position="167"/>
    </location>
    <ligand>
        <name>Fe cation</name>
        <dbReference type="ChEBI" id="CHEBI:24875"/>
        <note>catalytic</note>
    </ligand>
</feature>
<evidence type="ECO:0000256" key="1">
    <source>
        <dbReference type="ARBA" id="ARBA00006787"/>
    </source>
</evidence>
<keyword evidence="8" id="KW-1185">Reference proteome</keyword>
<evidence type="ECO:0000313" key="7">
    <source>
        <dbReference type="EMBL" id="MBT2186114.1"/>
    </source>
</evidence>
<name>A0A9X1D9Y8_9SPHN</name>
<feature type="binding site" evidence="5">
    <location>
        <position position="475"/>
    </location>
    <ligand>
        <name>Fe cation</name>
        <dbReference type="ChEBI" id="CHEBI:24875"/>
        <note>catalytic</note>
    </ligand>
</feature>
<evidence type="ECO:0000256" key="2">
    <source>
        <dbReference type="ARBA" id="ARBA00022723"/>
    </source>
</evidence>
<keyword evidence="6" id="KW-0223">Dioxygenase</keyword>
<comment type="cofactor">
    <cofactor evidence="5 6">
        <name>Fe(2+)</name>
        <dbReference type="ChEBI" id="CHEBI:29033"/>
    </cofactor>
    <text evidence="5 6">Binds 1 Fe(2+) ion per subunit.</text>
</comment>
<dbReference type="GO" id="GO:0016121">
    <property type="term" value="P:carotene catabolic process"/>
    <property type="evidence" value="ECO:0007669"/>
    <property type="project" value="TreeGrafter"/>
</dbReference>
<evidence type="ECO:0000256" key="3">
    <source>
        <dbReference type="ARBA" id="ARBA00023002"/>
    </source>
</evidence>
<dbReference type="EMBL" id="JAHGAW010000002">
    <property type="protein sequence ID" value="MBT2186114.1"/>
    <property type="molecule type" value="Genomic_DNA"/>
</dbReference>
<protein>
    <recommendedName>
        <fullName evidence="6">Dioxygenase</fullName>
        <ecNumber evidence="6">1.13.11.-</ecNumber>
    </recommendedName>
</protein>